<proteinExistence type="predicted"/>
<dbReference type="Pfam" id="PF07250">
    <property type="entry name" value="Glyoxal_oxid_N"/>
    <property type="match status" value="2"/>
</dbReference>
<protein>
    <recommendedName>
        <fullName evidence="2">Glyoxal oxidase N-terminal domain-containing protein</fullName>
    </recommendedName>
</protein>
<dbReference type="InterPro" id="IPR009880">
    <property type="entry name" value="Glyoxal_oxidase_N"/>
</dbReference>
<keyword evidence="1" id="KW-0732">Signal</keyword>
<sequence>MFLLTLVFWQLLLLDAYPVATVGGGRWELLLPNIGSTAMHMQLLQNDRVIIFDCTDFGQSNLSLPNGRMETRPQGVSSQGGLAQLTPLNMMWLRTPLGLFLSRLIFGVLQGTVMPNGQFVQTGGFNNGEMSVRVFKPCPTCNWEEIENRLAAQRWYATNHILPDGRGQIIIETINLDQKQENNLYPFVFLNLDGHFLVFVNNRAVLFDYKNNKFMKRFLEIPGGNPKSYKYWLGSAIALKD</sequence>
<evidence type="ECO:0000259" key="2">
    <source>
        <dbReference type="Pfam" id="PF07250"/>
    </source>
</evidence>
<gene>
    <name evidence="3" type="ORF">FSB_LOCUS46685</name>
</gene>
<reference evidence="3" key="1">
    <citation type="submission" date="2018-02" db="EMBL/GenBank/DDBJ databases">
        <authorList>
            <person name="Cohen D.B."/>
            <person name="Kent A.D."/>
        </authorList>
    </citation>
    <scope>NUCLEOTIDE SEQUENCE</scope>
</reference>
<accession>A0A2N9I453</accession>
<feature type="signal peptide" evidence="1">
    <location>
        <begin position="1"/>
        <end position="16"/>
    </location>
</feature>
<dbReference type="EMBL" id="OIVN01004692">
    <property type="protein sequence ID" value="SPD18803.1"/>
    <property type="molecule type" value="Genomic_DNA"/>
</dbReference>
<evidence type="ECO:0000256" key="1">
    <source>
        <dbReference type="SAM" id="SignalP"/>
    </source>
</evidence>
<evidence type="ECO:0000313" key="3">
    <source>
        <dbReference type="EMBL" id="SPD18803.1"/>
    </source>
</evidence>
<feature type="domain" description="Glyoxal oxidase N-terminal" evidence="2">
    <location>
        <begin position="177"/>
        <end position="230"/>
    </location>
</feature>
<dbReference type="AlphaFoldDB" id="A0A2N9I453"/>
<name>A0A2N9I453_FAGSY</name>
<feature type="domain" description="Glyoxal oxidase N-terminal" evidence="2">
    <location>
        <begin position="39"/>
        <end position="170"/>
    </location>
</feature>
<dbReference type="PANTHER" id="PTHR32208">
    <property type="entry name" value="SECRETED PROTEIN-RELATED"/>
    <property type="match status" value="1"/>
</dbReference>
<organism evidence="3">
    <name type="scientific">Fagus sylvatica</name>
    <name type="common">Beechnut</name>
    <dbReference type="NCBI Taxonomy" id="28930"/>
    <lineage>
        <taxon>Eukaryota</taxon>
        <taxon>Viridiplantae</taxon>
        <taxon>Streptophyta</taxon>
        <taxon>Embryophyta</taxon>
        <taxon>Tracheophyta</taxon>
        <taxon>Spermatophyta</taxon>
        <taxon>Magnoliopsida</taxon>
        <taxon>eudicotyledons</taxon>
        <taxon>Gunneridae</taxon>
        <taxon>Pentapetalae</taxon>
        <taxon>rosids</taxon>
        <taxon>fabids</taxon>
        <taxon>Fagales</taxon>
        <taxon>Fagaceae</taxon>
        <taxon>Fagus</taxon>
    </lineage>
</organism>
<dbReference type="Gene3D" id="2.130.10.80">
    <property type="entry name" value="Galactose oxidase/kelch, beta-propeller"/>
    <property type="match status" value="1"/>
</dbReference>
<dbReference type="PANTHER" id="PTHR32208:SF62">
    <property type="entry name" value="OXIDASE, PUTATIVE, EXPRESSED-RELATED"/>
    <property type="match status" value="1"/>
</dbReference>
<dbReference type="InterPro" id="IPR037293">
    <property type="entry name" value="Gal_Oxidase_central_sf"/>
</dbReference>
<feature type="chain" id="PRO_5014731403" description="Glyoxal oxidase N-terminal domain-containing protein" evidence="1">
    <location>
        <begin position="17"/>
        <end position="241"/>
    </location>
</feature>